<accession>A0A8J4EEU7</accession>
<reference evidence="4" key="1">
    <citation type="submission" date="2021-01" db="EMBL/GenBank/DDBJ databases">
        <title>Whole genome shotgun sequence of Virgisporangium ochraceum NBRC 16418.</title>
        <authorList>
            <person name="Komaki H."/>
            <person name="Tamura T."/>
        </authorList>
    </citation>
    <scope>NUCLEOTIDE SEQUENCE</scope>
    <source>
        <strain evidence="4">NBRC 16418</strain>
    </source>
</reference>
<protein>
    <submittedName>
        <fullName evidence="4">Amino acid ABC transporter</fullName>
    </submittedName>
</protein>
<dbReference type="PROSITE" id="PS51257">
    <property type="entry name" value="PROKAR_LIPOPROTEIN"/>
    <property type="match status" value="1"/>
</dbReference>
<proteinExistence type="predicted"/>
<sequence length="314" mass="32504">MRRLSAVLALLLATTVLSACNSDPEKSPGAAPAAGNGPVKELVDRLPEAIRKAGVLRLAGDSHPPYRSVGTDGKTVTGLDPDLQAALGRVLGLKPEISIVNGLPAALTGMLSGRYDGFNGPVKDTAEREKDFDAVVWMTTRTAYLVPTESKAGIRTSADICGKKVAAVTGSIVEDQIKKLTAWCTKNGKQAVTFIGLADTNATILAAKSGRADAAGMTEGAAIDAKAKDKDAYTYVTQTDEQGAGVDQLAMLVPKSSGLGPVLRDAFTVLLDSGEYLEIMKKYGLDNVAVKQIGYNTAAPKTSGPGSPAPSAST</sequence>
<evidence type="ECO:0000256" key="1">
    <source>
        <dbReference type="ARBA" id="ARBA00022729"/>
    </source>
</evidence>
<name>A0A8J4EEU7_9ACTN</name>
<keyword evidence="5" id="KW-1185">Reference proteome</keyword>
<dbReference type="EMBL" id="BOPH01000108">
    <property type="protein sequence ID" value="GIJ72970.1"/>
    <property type="molecule type" value="Genomic_DNA"/>
</dbReference>
<evidence type="ECO:0000259" key="3">
    <source>
        <dbReference type="SMART" id="SM00062"/>
    </source>
</evidence>
<dbReference type="SMART" id="SM00062">
    <property type="entry name" value="PBPb"/>
    <property type="match status" value="1"/>
</dbReference>
<evidence type="ECO:0000256" key="2">
    <source>
        <dbReference type="SAM" id="SignalP"/>
    </source>
</evidence>
<evidence type="ECO:0000313" key="4">
    <source>
        <dbReference type="EMBL" id="GIJ72970.1"/>
    </source>
</evidence>
<dbReference type="InterPro" id="IPR001638">
    <property type="entry name" value="Solute-binding_3/MltF_N"/>
</dbReference>
<dbReference type="PANTHER" id="PTHR35936:SF17">
    <property type="entry name" value="ARGININE-BINDING EXTRACELLULAR PROTEIN ARTP"/>
    <property type="match status" value="1"/>
</dbReference>
<feature type="signal peptide" evidence="2">
    <location>
        <begin position="1"/>
        <end position="19"/>
    </location>
</feature>
<organism evidence="4 5">
    <name type="scientific">Virgisporangium ochraceum</name>
    <dbReference type="NCBI Taxonomy" id="65505"/>
    <lineage>
        <taxon>Bacteria</taxon>
        <taxon>Bacillati</taxon>
        <taxon>Actinomycetota</taxon>
        <taxon>Actinomycetes</taxon>
        <taxon>Micromonosporales</taxon>
        <taxon>Micromonosporaceae</taxon>
        <taxon>Virgisporangium</taxon>
    </lineage>
</organism>
<dbReference type="AlphaFoldDB" id="A0A8J4EEU7"/>
<keyword evidence="1 2" id="KW-0732">Signal</keyword>
<dbReference type="RefSeq" id="WP_203932802.1">
    <property type="nucleotide sequence ID" value="NZ_BOPH01000108.1"/>
</dbReference>
<dbReference type="Gene3D" id="3.40.190.10">
    <property type="entry name" value="Periplasmic binding protein-like II"/>
    <property type="match status" value="2"/>
</dbReference>
<comment type="caution">
    <text evidence="4">The sequence shown here is derived from an EMBL/GenBank/DDBJ whole genome shotgun (WGS) entry which is preliminary data.</text>
</comment>
<evidence type="ECO:0000313" key="5">
    <source>
        <dbReference type="Proteomes" id="UP000635606"/>
    </source>
</evidence>
<dbReference type="SUPFAM" id="SSF53850">
    <property type="entry name" value="Periplasmic binding protein-like II"/>
    <property type="match status" value="1"/>
</dbReference>
<gene>
    <name evidence="4" type="ORF">Voc01_078870</name>
</gene>
<dbReference type="PANTHER" id="PTHR35936">
    <property type="entry name" value="MEMBRANE-BOUND LYTIC MUREIN TRANSGLYCOSYLASE F"/>
    <property type="match status" value="1"/>
</dbReference>
<dbReference type="Proteomes" id="UP000635606">
    <property type="component" value="Unassembled WGS sequence"/>
</dbReference>
<dbReference type="Pfam" id="PF00497">
    <property type="entry name" value="SBP_bac_3"/>
    <property type="match status" value="1"/>
</dbReference>
<feature type="chain" id="PRO_5035300296" evidence="2">
    <location>
        <begin position="20"/>
        <end position="314"/>
    </location>
</feature>
<feature type="domain" description="Solute-binding protein family 3/N-terminal" evidence="3">
    <location>
        <begin position="55"/>
        <end position="287"/>
    </location>
</feature>